<evidence type="ECO:0000256" key="13">
    <source>
        <dbReference type="SAM" id="Phobius"/>
    </source>
</evidence>
<dbReference type="Pfam" id="PF00067">
    <property type="entry name" value="p450"/>
    <property type="match status" value="1"/>
</dbReference>
<dbReference type="InterPro" id="IPR001128">
    <property type="entry name" value="Cyt_P450"/>
</dbReference>
<accession>A0A3B6LF33</accession>
<keyword evidence="15" id="KW-1185">Reference proteome</keyword>
<dbReference type="PaxDb" id="4565-Traes_5BS_51316B1B6.1"/>
<dbReference type="Gene3D" id="1.10.630.10">
    <property type="entry name" value="Cytochrome P450"/>
    <property type="match status" value="1"/>
</dbReference>
<keyword evidence="5 13" id="KW-0812">Transmembrane</keyword>
<dbReference type="OrthoDB" id="617228at2759"/>
<feature type="binding site" description="axial binding residue" evidence="11">
    <location>
        <position position="488"/>
    </location>
    <ligand>
        <name>heme</name>
        <dbReference type="ChEBI" id="CHEBI:30413"/>
    </ligand>
    <ligandPart>
        <name>Fe</name>
        <dbReference type="ChEBI" id="CHEBI:18248"/>
    </ligandPart>
</feature>
<dbReference type="PANTHER" id="PTHR47955:SF14">
    <property type="entry name" value="OS01G0543600 PROTEIN"/>
    <property type="match status" value="1"/>
</dbReference>
<evidence type="ECO:0000256" key="7">
    <source>
        <dbReference type="ARBA" id="ARBA00022989"/>
    </source>
</evidence>
<comment type="cofactor">
    <cofactor evidence="1 11">
        <name>heme</name>
        <dbReference type="ChEBI" id="CHEBI:30413"/>
    </cofactor>
</comment>
<keyword evidence="8 12" id="KW-0560">Oxidoreductase</keyword>
<dbReference type="InterPro" id="IPR002401">
    <property type="entry name" value="Cyt_P450_E_grp-I"/>
</dbReference>
<evidence type="ECO:0000256" key="8">
    <source>
        <dbReference type="ARBA" id="ARBA00023002"/>
    </source>
</evidence>
<dbReference type="CDD" id="cd11072">
    <property type="entry name" value="CYP71-like"/>
    <property type="match status" value="1"/>
</dbReference>
<dbReference type="FunFam" id="1.10.630.10:FF:000055">
    <property type="entry name" value="Cytochrome P450 71A26"/>
    <property type="match status" value="1"/>
</dbReference>
<proteinExistence type="inferred from homology"/>
<dbReference type="GO" id="GO:0020037">
    <property type="term" value="F:heme binding"/>
    <property type="evidence" value="ECO:0007669"/>
    <property type="project" value="InterPro"/>
</dbReference>
<comment type="pathway">
    <text evidence="2">Secondary metabolite biosynthesis.</text>
</comment>
<evidence type="ECO:0000256" key="5">
    <source>
        <dbReference type="ARBA" id="ARBA00022692"/>
    </source>
</evidence>
<evidence type="ECO:0000256" key="2">
    <source>
        <dbReference type="ARBA" id="ARBA00005179"/>
    </source>
</evidence>
<dbReference type="RefSeq" id="XP_044386450.1">
    <property type="nucleotide sequence ID" value="XM_044530515.1"/>
</dbReference>
<dbReference type="SUPFAM" id="SSF48264">
    <property type="entry name" value="Cytochrome P450"/>
    <property type="match status" value="1"/>
</dbReference>
<dbReference type="Gramene" id="TraesCS5B02G007000.2">
    <property type="protein sequence ID" value="TraesCS5B02G007000.2"/>
    <property type="gene ID" value="TraesCS5B02G007000"/>
</dbReference>
<dbReference type="PRINTS" id="PR00385">
    <property type="entry name" value="P450"/>
</dbReference>
<evidence type="ECO:0000256" key="1">
    <source>
        <dbReference type="ARBA" id="ARBA00001971"/>
    </source>
</evidence>
<dbReference type="Gramene" id="TraesKAR5B01G0006030.1">
    <property type="protein sequence ID" value="cds.TraesKAR5B01G0006030.1"/>
    <property type="gene ID" value="TraesKAR5B01G0006030"/>
</dbReference>
<dbReference type="AlphaFoldDB" id="A0A3B6LF33"/>
<keyword evidence="7 13" id="KW-1133">Transmembrane helix</keyword>
<gene>
    <name evidence="14" type="primary">LOC123110085</name>
</gene>
<keyword evidence="9 11" id="KW-0408">Iron</keyword>
<keyword evidence="4 11" id="KW-0349">Heme</keyword>
<dbReference type="OMA" id="FREMTMT"/>
<dbReference type="PROSITE" id="PS00086">
    <property type="entry name" value="CYTOCHROME_P450"/>
    <property type="match status" value="1"/>
</dbReference>
<feature type="transmembrane region" description="Helical" evidence="13">
    <location>
        <begin position="45"/>
        <end position="62"/>
    </location>
</feature>
<evidence type="ECO:0000256" key="12">
    <source>
        <dbReference type="RuleBase" id="RU000461"/>
    </source>
</evidence>
<name>A0A3B6LF33_WHEAT</name>
<evidence type="ECO:0000313" key="15">
    <source>
        <dbReference type="Proteomes" id="UP000019116"/>
    </source>
</evidence>
<sequence length="547" mass="61433">MSRNPTQPSPPIVGRHLLSCPDDMAFEGAYHFLQLAVGHATSSPAALLLVVVPLLLLLLASVRRSTMTGRKLRLPPSPPGSLPIIGHLHHIGAQTHISLQHLVDKYGHNGLLFLRAGAVPTVIVSSPSAAEAVMRTHDHILASRPWSMASHILRYNTTDVAFSPLGEYWQHTRKLVNTHLLSAKKVHSFANGRQEEVCLVVNKIREAATTAPSTAVDMSEFLAAYTNDVVSRSVLGATHRKKGRNTLFREMTETNVDLLVGFNLENFIPRWPLTEVLFRLVCWKVQRHLNKWDALLEEVIKEHINLKQDNSADFIHVFLSLQQEYGLTDDNVKSLLMNIFEAAIETSYLVLEYAMAELINNRHVMKKLQTEVRTFASSKGKKLDMITEEDLSSLPYLKATMKEALRLHPPGPLLLPHYSTADCSIDGYDIPAKTRILVNGWAIGRDPKAWERPEEFMPERFLQDGQEKSSNLGQDFKYLPFGSGRRICPGANFALATMEIMLVNLMYHFDWEVPNEKDGAGGKVSMAETFGLMLRRNEKLYLVPRIA</sequence>
<dbReference type="SMR" id="A0A3B6LF33"/>
<dbReference type="PANTHER" id="PTHR47955">
    <property type="entry name" value="CYTOCHROME P450 FAMILY 71 PROTEIN"/>
    <property type="match status" value="1"/>
</dbReference>
<evidence type="ECO:0000256" key="4">
    <source>
        <dbReference type="ARBA" id="ARBA00022617"/>
    </source>
</evidence>
<keyword evidence="6 11" id="KW-0479">Metal-binding</keyword>
<protein>
    <recommendedName>
        <fullName evidence="16">P450</fullName>
    </recommendedName>
</protein>
<evidence type="ECO:0000256" key="6">
    <source>
        <dbReference type="ARBA" id="ARBA00022723"/>
    </source>
</evidence>
<reference evidence="14" key="1">
    <citation type="submission" date="2018-08" db="EMBL/GenBank/DDBJ databases">
        <authorList>
            <person name="Rossello M."/>
        </authorList>
    </citation>
    <scope>NUCLEOTIDE SEQUENCE [LARGE SCALE GENOMIC DNA]</scope>
    <source>
        <strain evidence="14">cv. Chinese Spring</strain>
    </source>
</reference>
<dbReference type="InterPro" id="IPR036396">
    <property type="entry name" value="Cyt_P450_sf"/>
</dbReference>
<evidence type="ECO:0000313" key="14">
    <source>
        <dbReference type="EnsemblPlants" id="TraesCS5B02G007000.2"/>
    </source>
</evidence>
<keyword evidence="10 12" id="KW-0503">Monooxygenase</keyword>
<evidence type="ECO:0000256" key="10">
    <source>
        <dbReference type="ARBA" id="ARBA00023033"/>
    </source>
</evidence>
<dbReference type="Gramene" id="TraesCS5B03G0016100.2">
    <property type="protein sequence ID" value="TraesCS5B03G0016100.2.CDS"/>
    <property type="gene ID" value="TraesCS5B03G0016100"/>
</dbReference>
<evidence type="ECO:0008006" key="16">
    <source>
        <dbReference type="Google" id="ProtNLM"/>
    </source>
</evidence>
<evidence type="ECO:0000256" key="11">
    <source>
        <dbReference type="PIRSR" id="PIRSR602401-1"/>
    </source>
</evidence>
<evidence type="ECO:0000256" key="3">
    <source>
        <dbReference type="ARBA" id="ARBA00010617"/>
    </source>
</evidence>
<dbReference type="EnsemblPlants" id="TraesCS5B02G007000.2">
    <property type="protein sequence ID" value="TraesCS5B02G007000.2"/>
    <property type="gene ID" value="TraesCS5B02G007000"/>
</dbReference>
<dbReference type="Proteomes" id="UP000019116">
    <property type="component" value="Chromosome 5B"/>
</dbReference>
<comment type="similarity">
    <text evidence="3 12">Belongs to the cytochrome P450 family.</text>
</comment>
<dbReference type="STRING" id="4565.A0A3B6LF33"/>
<organism evidence="14">
    <name type="scientific">Triticum aestivum</name>
    <name type="common">Wheat</name>
    <dbReference type="NCBI Taxonomy" id="4565"/>
    <lineage>
        <taxon>Eukaryota</taxon>
        <taxon>Viridiplantae</taxon>
        <taxon>Streptophyta</taxon>
        <taxon>Embryophyta</taxon>
        <taxon>Tracheophyta</taxon>
        <taxon>Spermatophyta</taxon>
        <taxon>Magnoliopsida</taxon>
        <taxon>Liliopsida</taxon>
        <taxon>Poales</taxon>
        <taxon>Poaceae</taxon>
        <taxon>BOP clade</taxon>
        <taxon>Pooideae</taxon>
        <taxon>Triticodae</taxon>
        <taxon>Triticeae</taxon>
        <taxon>Triticinae</taxon>
        <taxon>Triticum</taxon>
    </lineage>
</organism>
<evidence type="ECO:0000256" key="9">
    <source>
        <dbReference type="ARBA" id="ARBA00023004"/>
    </source>
</evidence>
<dbReference type="GO" id="GO:0016705">
    <property type="term" value="F:oxidoreductase activity, acting on paired donors, with incorporation or reduction of molecular oxygen"/>
    <property type="evidence" value="ECO:0007669"/>
    <property type="project" value="InterPro"/>
</dbReference>
<dbReference type="GO" id="GO:0005506">
    <property type="term" value="F:iron ion binding"/>
    <property type="evidence" value="ECO:0007669"/>
    <property type="project" value="InterPro"/>
</dbReference>
<dbReference type="InterPro" id="IPR017972">
    <property type="entry name" value="Cyt_P450_CS"/>
</dbReference>
<dbReference type="PRINTS" id="PR00463">
    <property type="entry name" value="EP450I"/>
</dbReference>
<keyword evidence="13" id="KW-0472">Membrane</keyword>
<dbReference type="GO" id="GO:0004497">
    <property type="term" value="F:monooxygenase activity"/>
    <property type="evidence" value="ECO:0007669"/>
    <property type="project" value="UniProtKB-KW"/>
</dbReference>
<dbReference type="GeneID" id="123110085"/>
<reference evidence="14" key="2">
    <citation type="submission" date="2018-10" db="UniProtKB">
        <authorList>
            <consortium name="EnsemblPlants"/>
        </authorList>
    </citation>
    <scope>IDENTIFICATION</scope>
</reference>